<dbReference type="Proteomes" id="UP000886998">
    <property type="component" value="Unassembled WGS sequence"/>
</dbReference>
<gene>
    <name evidence="2" type="ORF">TNIN_326021</name>
</gene>
<evidence type="ECO:0000313" key="3">
    <source>
        <dbReference type="Proteomes" id="UP000886998"/>
    </source>
</evidence>
<dbReference type="EMBL" id="BMAV01024164">
    <property type="protein sequence ID" value="GFS30549.1"/>
    <property type="molecule type" value="Genomic_DNA"/>
</dbReference>
<feature type="compositionally biased region" description="Basic and acidic residues" evidence="1">
    <location>
        <begin position="1"/>
        <end position="16"/>
    </location>
</feature>
<keyword evidence="3" id="KW-1185">Reference proteome</keyword>
<sequence>MISEDVHLNMETDPPDKLTNPNCISRFLDEMKKDNTRQTEYCRRPPPIVPDLDKCRQHKELSKDIKMMNGRLAFLEHCIRSEKEFPELANDATLATY</sequence>
<organism evidence="2 3">
    <name type="scientific">Trichonephila inaurata madagascariensis</name>
    <dbReference type="NCBI Taxonomy" id="2747483"/>
    <lineage>
        <taxon>Eukaryota</taxon>
        <taxon>Metazoa</taxon>
        <taxon>Ecdysozoa</taxon>
        <taxon>Arthropoda</taxon>
        <taxon>Chelicerata</taxon>
        <taxon>Arachnida</taxon>
        <taxon>Araneae</taxon>
        <taxon>Araneomorphae</taxon>
        <taxon>Entelegynae</taxon>
        <taxon>Araneoidea</taxon>
        <taxon>Nephilidae</taxon>
        <taxon>Trichonephila</taxon>
        <taxon>Trichonephila inaurata</taxon>
    </lineage>
</organism>
<proteinExistence type="predicted"/>
<accession>A0A8X6J3A4</accession>
<evidence type="ECO:0000313" key="2">
    <source>
        <dbReference type="EMBL" id="GFS30549.1"/>
    </source>
</evidence>
<dbReference type="AlphaFoldDB" id="A0A8X6J3A4"/>
<reference evidence="2" key="1">
    <citation type="submission" date="2020-08" db="EMBL/GenBank/DDBJ databases">
        <title>Multicomponent nature underlies the extraordinary mechanical properties of spider dragline silk.</title>
        <authorList>
            <person name="Kono N."/>
            <person name="Nakamura H."/>
            <person name="Mori M."/>
            <person name="Yoshida Y."/>
            <person name="Ohtoshi R."/>
            <person name="Malay A.D."/>
            <person name="Moran D.A.P."/>
            <person name="Tomita M."/>
            <person name="Numata K."/>
            <person name="Arakawa K."/>
        </authorList>
    </citation>
    <scope>NUCLEOTIDE SEQUENCE</scope>
</reference>
<evidence type="ECO:0000256" key="1">
    <source>
        <dbReference type="SAM" id="MobiDB-lite"/>
    </source>
</evidence>
<protein>
    <submittedName>
        <fullName evidence="2">Uncharacterized protein</fullName>
    </submittedName>
</protein>
<name>A0A8X6J3A4_9ARAC</name>
<comment type="caution">
    <text evidence="2">The sequence shown here is derived from an EMBL/GenBank/DDBJ whole genome shotgun (WGS) entry which is preliminary data.</text>
</comment>
<feature type="region of interest" description="Disordered" evidence="1">
    <location>
        <begin position="1"/>
        <end position="21"/>
    </location>
</feature>